<dbReference type="EnsemblPlants" id="PNT66346">
    <property type="protein sequence ID" value="PNT66346"/>
    <property type="gene ID" value="BRADI_3g10413v3"/>
</dbReference>
<evidence type="ECO:0000313" key="3">
    <source>
        <dbReference type="Proteomes" id="UP000008810"/>
    </source>
</evidence>
<accession>A0A2K2CWD6</accession>
<evidence type="ECO:0000313" key="1">
    <source>
        <dbReference type="EMBL" id="PNT66346.1"/>
    </source>
</evidence>
<gene>
    <name evidence="1" type="ORF">BRADI_3g10413v3</name>
</gene>
<dbReference type="AlphaFoldDB" id="A0A2K2CWD6"/>
<reference evidence="1 2" key="1">
    <citation type="journal article" date="2010" name="Nature">
        <title>Genome sequencing and analysis of the model grass Brachypodium distachyon.</title>
        <authorList>
            <consortium name="International Brachypodium Initiative"/>
        </authorList>
    </citation>
    <scope>NUCLEOTIDE SEQUENCE [LARGE SCALE GENOMIC DNA]</scope>
    <source>
        <strain evidence="1 2">Bd21</strain>
    </source>
</reference>
<sequence>MMLGRGMTRDHVALTDKGGAQKYDELSCNDQIKGRRENAAEVRVQASYDNSKHVRTGRWRWTSTWSWR</sequence>
<name>A0A2K2CWD6_BRADI</name>
<reference evidence="1" key="2">
    <citation type="submission" date="2017-06" db="EMBL/GenBank/DDBJ databases">
        <title>WGS assembly of Brachypodium distachyon.</title>
        <authorList>
            <consortium name="The International Brachypodium Initiative"/>
            <person name="Lucas S."/>
            <person name="Harmon-Smith M."/>
            <person name="Lail K."/>
            <person name="Tice H."/>
            <person name="Grimwood J."/>
            <person name="Bruce D."/>
            <person name="Barry K."/>
            <person name="Shu S."/>
            <person name="Lindquist E."/>
            <person name="Wang M."/>
            <person name="Pitluck S."/>
            <person name="Vogel J.P."/>
            <person name="Garvin D.F."/>
            <person name="Mockler T.C."/>
            <person name="Schmutz J."/>
            <person name="Rokhsar D."/>
            <person name="Bevan M.W."/>
        </authorList>
    </citation>
    <scope>NUCLEOTIDE SEQUENCE</scope>
    <source>
        <strain evidence="1">Bd21</strain>
    </source>
</reference>
<dbReference type="InParanoid" id="A0A2K2CWD6"/>
<protein>
    <submittedName>
        <fullName evidence="1 2">Uncharacterized protein</fullName>
    </submittedName>
</protein>
<organism evidence="1">
    <name type="scientific">Brachypodium distachyon</name>
    <name type="common">Purple false brome</name>
    <name type="synonym">Trachynia distachya</name>
    <dbReference type="NCBI Taxonomy" id="15368"/>
    <lineage>
        <taxon>Eukaryota</taxon>
        <taxon>Viridiplantae</taxon>
        <taxon>Streptophyta</taxon>
        <taxon>Embryophyta</taxon>
        <taxon>Tracheophyta</taxon>
        <taxon>Spermatophyta</taxon>
        <taxon>Magnoliopsida</taxon>
        <taxon>Liliopsida</taxon>
        <taxon>Poales</taxon>
        <taxon>Poaceae</taxon>
        <taxon>BOP clade</taxon>
        <taxon>Pooideae</taxon>
        <taxon>Stipodae</taxon>
        <taxon>Brachypodieae</taxon>
        <taxon>Brachypodium</taxon>
    </lineage>
</organism>
<dbReference type="Proteomes" id="UP000008810">
    <property type="component" value="Chromosome 3"/>
</dbReference>
<dbReference type="Gramene" id="PNT66346">
    <property type="protein sequence ID" value="PNT66346"/>
    <property type="gene ID" value="BRADI_3g10413v3"/>
</dbReference>
<evidence type="ECO:0000313" key="2">
    <source>
        <dbReference type="EnsemblPlants" id="PNT66346"/>
    </source>
</evidence>
<keyword evidence="3" id="KW-1185">Reference proteome</keyword>
<reference evidence="2" key="3">
    <citation type="submission" date="2018-08" db="UniProtKB">
        <authorList>
            <consortium name="EnsemblPlants"/>
        </authorList>
    </citation>
    <scope>IDENTIFICATION</scope>
    <source>
        <strain evidence="2">cv. Bd21</strain>
    </source>
</reference>
<proteinExistence type="predicted"/>
<dbReference type="EMBL" id="CM000882">
    <property type="protein sequence ID" value="PNT66346.1"/>
    <property type="molecule type" value="Genomic_DNA"/>
</dbReference>